<evidence type="ECO:0000313" key="4">
    <source>
        <dbReference type="Proteomes" id="UP001258017"/>
    </source>
</evidence>
<accession>A0AAD9RIF6</accession>
<dbReference type="Proteomes" id="UP001258017">
    <property type="component" value="Unassembled WGS sequence"/>
</dbReference>
<evidence type="ECO:0000256" key="1">
    <source>
        <dbReference type="SAM" id="Coils"/>
    </source>
</evidence>
<gene>
    <name evidence="3" type="ORF">KPH14_010606</name>
</gene>
<evidence type="ECO:0000313" key="3">
    <source>
        <dbReference type="EMBL" id="KAK2580362.1"/>
    </source>
</evidence>
<reference evidence="3" key="1">
    <citation type="submission" date="2021-08" db="EMBL/GenBank/DDBJ databases">
        <authorList>
            <person name="Misof B."/>
            <person name="Oliver O."/>
            <person name="Podsiadlowski L."/>
            <person name="Donath A."/>
            <person name="Peters R."/>
            <person name="Mayer C."/>
            <person name="Rust J."/>
            <person name="Gunkel S."/>
            <person name="Lesny P."/>
            <person name="Martin S."/>
            <person name="Oeyen J.P."/>
            <person name="Petersen M."/>
            <person name="Panagiotis P."/>
            <person name="Wilbrandt J."/>
            <person name="Tanja T."/>
        </authorList>
    </citation>
    <scope>NUCLEOTIDE SEQUENCE</scope>
    <source>
        <strain evidence="3">GBR_01_08_01A</strain>
        <tissue evidence="3">Thorax + abdomen</tissue>
    </source>
</reference>
<comment type="caution">
    <text evidence="3">The sequence shown here is derived from an EMBL/GenBank/DDBJ whole genome shotgun (WGS) entry which is preliminary data.</text>
</comment>
<sequence>METAEAPKTTDGNSKPSYEELIQMISNLNKTIEQLSKQLEEKKEKEQTQLIGPSSARIVTKNKFGPLENLMEVEEEKISTHREQINPPPPKKEKAEIFTRDVTPLKPYKEATKAGDQTPSTSAGPRKATFRKAVTIASEQVAWENTEKRSKLPPISIFNMSSKQTILILKQNNINNFVIKKINSNKHLIFLENLPEFKKARTILQNEKFEFFTYTPKIEKNITVLLKNLEGDFDPTEILEELKAQNEEGLNFTSVKKFTTKKSISENKDLPIFIVQLSPDSKIANLKKIKTLMHSIVTWEKIFKKDRL</sequence>
<dbReference type="EMBL" id="JAIFRP010000058">
    <property type="protein sequence ID" value="KAK2580362.1"/>
    <property type="molecule type" value="Genomic_DNA"/>
</dbReference>
<proteinExistence type="predicted"/>
<keyword evidence="1" id="KW-0175">Coiled coil</keyword>
<keyword evidence="4" id="KW-1185">Reference proteome</keyword>
<name>A0AAD9RIF6_9HYME</name>
<feature type="region of interest" description="Disordered" evidence="2">
    <location>
        <begin position="106"/>
        <end position="128"/>
    </location>
</feature>
<evidence type="ECO:0000256" key="2">
    <source>
        <dbReference type="SAM" id="MobiDB-lite"/>
    </source>
</evidence>
<organism evidence="3 4">
    <name type="scientific">Odynerus spinipes</name>
    <dbReference type="NCBI Taxonomy" id="1348599"/>
    <lineage>
        <taxon>Eukaryota</taxon>
        <taxon>Metazoa</taxon>
        <taxon>Ecdysozoa</taxon>
        <taxon>Arthropoda</taxon>
        <taxon>Hexapoda</taxon>
        <taxon>Insecta</taxon>
        <taxon>Pterygota</taxon>
        <taxon>Neoptera</taxon>
        <taxon>Endopterygota</taxon>
        <taxon>Hymenoptera</taxon>
        <taxon>Apocrita</taxon>
        <taxon>Aculeata</taxon>
        <taxon>Vespoidea</taxon>
        <taxon>Vespidae</taxon>
        <taxon>Eumeninae</taxon>
        <taxon>Odynerus</taxon>
    </lineage>
</organism>
<reference evidence="3" key="2">
    <citation type="journal article" date="2023" name="Commun. Biol.">
        <title>Intrasexual cuticular hydrocarbon dimorphism in a wasp sheds light on hydrocarbon biosynthesis genes in Hymenoptera.</title>
        <authorList>
            <person name="Moris V.C."/>
            <person name="Podsiadlowski L."/>
            <person name="Martin S."/>
            <person name="Oeyen J.P."/>
            <person name="Donath A."/>
            <person name="Petersen M."/>
            <person name="Wilbrandt J."/>
            <person name="Misof B."/>
            <person name="Liedtke D."/>
            <person name="Thamm M."/>
            <person name="Scheiner R."/>
            <person name="Schmitt T."/>
            <person name="Niehuis O."/>
        </authorList>
    </citation>
    <scope>NUCLEOTIDE SEQUENCE</scope>
    <source>
        <strain evidence="3">GBR_01_08_01A</strain>
    </source>
</reference>
<dbReference type="AlphaFoldDB" id="A0AAD9RIF6"/>
<protein>
    <submittedName>
        <fullName evidence="3">Uncharacterized protein</fullName>
    </submittedName>
</protein>
<feature type="coiled-coil region" evidence="1">
    <location>
        <begin position="18"/>
        <end position="49"/>
    </location>
</feature>